<feature type="domain" description="TACO1/YebC-like second and third" evidence="6">
    <location>
        <begin position="78"/>
        <end position="234"/>
    </location>
</feature>
<comment type="similarity">
    <text evidence="1 5">Belongs to the TACO1 family.</text>
</comment>
<dbReference type="EMBL" id="VNHS01000007">
    <property type="protein sequence ID" value="TYP73166.1"/>
    <property type="molecule type" value="Genomic_DNA"/>
</dbReference>
<keyword evidence="3 5" id="KW-0238">DNA-binding</keyword>
<dbReference type="GO" id="GO:0006355">
    <property type="term" value="P:regulation of DNA-templated transcription"/>
    <property type="evidence" value="ECO:0007669"/>
    <property type="project" value="UniProtKB-UniRule"/>
</dbReference>
<dbReference type="PANTHER" id="PTHR12532:SF0">
    <property type="entry name" value="TRANSLATIONAL ACTIVATOR OF CYTOCHROME C OXIDASE 1"/>
    <property type="match status" value="1"/>
</dbReference>
<comment type="caution">
    <text evidence="8">The sequence shown here is derived from an EMBL/GenBank/DDBJ whole genome shotgun (WGS) entry which is preliminary data.</text>
</comment>
<dbReference type="Gene3D" id="1.10.10.200">
    <property type="match status" value="1"/>
</dbReference>
<dbReference type="InterPro" id="IPR026564">
    <property type="entry name" value="Transcrip_reg_TACO1-like_dom3"/>
</dbReference>
<evidence type="ECO:0000256" key="3">
    <source>
        <dbReference type="ARBA" id="ARBA00023125"/>
    </source>
</evidence>
<dbReference type="InterPro" id="IPR029072">
    <property type="entry name" value="YebC-like"/>
</dbReference>
<keyword evidence="4 5" id="KW-0804">Transcription</keyword>
<keyword evidence="2 5" id="KW-0805">Transcription regulation</keyword>
<dbReference type="RefSeq" id="WP_148930725.1">
    <property type="nucleotide sequence ID" value="NZ_VNHS01000007.1"/>
</dbReference>
<dbReference type="InterPro" id="IPR002876">
    <property type="entry name" value="Transcrip_reg_TACO1-like"/>
</dbReference>
<dbReference type="SUPFAM" id="SSF75625">
    <property type="entry name" value="YebC-like"/>
    <property type="match status" value="1"/>
</dbReference>
<dbReference type="GO" id="GO:0005829">
    <property type="term" value="C:cytosol"/>
    <property type="evidence" value="ECO:0007669"/>
    <property type="project" value="TreeGrafter"/>
</dbReference>
<dbReference type="Proteomes" id="UP000323257">
    <property type="component" value="Unassembled WGS sequence"/>
</dbReference>
<proteinExistence type="inferred from homology"/>
<feature type="domain" description="TACO1/YebC-like N-terminal" evidence="7">
    <location>
        <begin position="4"/>
        <end position="71"/>
    </location>
</feature>
<sequence>MDHKWNKIRNRIASDEAGARRVYERFRREIQAAARRGDADSDAFRSLKGVLARAQTYQVPRDMIDRAIEDARSGTERYEEIRCEGFGPDGAMIIVEALTDQAERTIAGVRDVFEQNGISWSESESAACMFDAMGVIGQTDLSYEDVYKLHIEEQVNSFYILEDEDAVVSLCNAEAFAVMEQALRNAGVSAFAVVEQTMEPQDYITLPADAKAPFARMIRDLEDLKDVLQVYHNVDLDAEDEEEEAIEPPFTLSDEERGLFSTIMNAIGQVNRYAYQGSMSMTGSDYELTMMLEGDINLKPEFALHAKSSFQSGGMDVEQETIAVQDKLYSTNNLAGEWTVSDGVGGAPDNLTAYFSDANAEAAEEVRVAASGDVIHVEIRYNPSKIDKLALQHRPSSTTIAAQHRFRIDAATMLPASAVLEIESDDGNGFVSMRNEFIYTYHETAKEIVPPIGVTEMLDAAGND</sequence>
<evidence type="ECO:0000256" key="5">
    <source>
        <dbReference type="HAMAP-Rule" id="MF_00693"/>
    </source>
</evidence>
<organism evidence="8 9">
    <name type="scientific">Paenibacillus methanolicus</name>
    <dbReference type="NCBI Taxonomy" id="582686"/>
    <lineage>
        <taxon>Bacteria</taxon>
        <taxon>Bacillati</taxon>
        <taxon>Bacillota</taxon>
        <taxon>Bacilli</taxon>
        <taxon>Bacillales</taxon>
        <taxon>Paenibacillaceae</taxon>
        <taxon>Paenibacillus</taxon>
    </lineage>
</organism>
<evidence type="ECO:0000259" key="6">
    <source>
        <dbReference type="Pfam" id="PF01709"/>
    </source>
</evidence>
<reference evidence="8 9" key="1">
    <citation type="submission" date="2019-07" db="EMBL/GenBank/DDBJ databases">
        <title>Genomic Encyclopedia of Type Strains, Phase III (KMG-III): the genomes of soil and plant-associated and newly described type strains.</title>
        <authorList>
            <person name="Whitman W."/>
        </authorList>
    </citation>
    <scope>NUCLEOTIDE SEQUENCE [LARGE SCALE GENOMIC DNA]</scope>
    <source>
        <strain evidence="8 9">BL24</strain>
    </source>
</reference>
<protein>
    <recommendedName>
        <fullName evidence="5">Probable transcriptional regulatory protein BCM02_107150</fullName>
    </recommendedName>
</protein>
<dbReference type="PANTHER" id="PTHR12532">
    <property type="entry name" value="TRANSLATIONAL ACTIVATOR OF CYTOCHROME C OXIDASE 1"/>
    <property type="match status" value="1"/>
</dbReference>
<name>A0A5S5C419_9BACL</name>
<gene>
    <name evidence="8" type="ORF">BCM02_107150</name>
</gene>
<dbReference type="GO" id="GO:0003677">
    <property type="term" value="F:DNA binding"/>
    <property type="evidence" value="ECO:0007669"/>
    <property type="project" value="UniProtKB-UniRule"/>
</dbReference>
<evidence type="ECO:0000256" key="2">
    <source>
        <dbReference type="ARBA" id="ARBA00023015"/>
    </source>
</evidence>
<dbReference type="Gene3D" id="2.50.20.20">
    <property type="match status" value="1"/>
</dbReference>
<accession>A0A5S5C419</accession>
<dbReference type="Pfam" id="PF20772">
    <property type="entry name" value="TACO1_YebC_N"/>
    <property type="match status" value="1"/>
</dbReference>
<dbReference type="AlphaFoldDB" id="A0A5S5C419"/>
<evidence type="ECO:0000256" key="4">
    <source>
        <dbReference type="ARBA" id="ARBA00023163"/>
    </source>
</evidence>
<dbReference type="InterPro" id="IPR017856">
    <property type="entry name" value="Integrase-like_N"/>
</dbReference>
<dbReference type="InterPro" id="IPR048300">
    <property type="entry name" value="TACO1_YebC-like_2nd/3rd_dom"/>
</dbReference>
<dbReference type="Pfam" id="PF01709">
    <property type="entry name" value="Transcrip_reg"/>
    <property type="match status" value="1"/>
</dbReference>
<evidence type="ECO:0000259" key="7">
    <source>
        <dbReference type="Pfam" id="PF20772"/>
    </source>
</evidence>
<evidence type="ECO:0000256" key="1">
    <source>
        <dbReference type="ARBA" id="ARBA00008724"/>
    </source>
</evidence>
<dbReference type="Gene3D" id="3.30.70.980">
    <property type="match status" value="2"/>
</dbReference>
<keyword evidence="5" id="KW-0963">Cytoplasm</keyword>
<evidence type="ECO:0000313" key="8">
    <source>
        <dbReference type="EMBL" id="TYP73166.1"/>
    </source>
</evidence>
<dbReference type="HAMAP" id="MF_00693">
    <property type="entry name" value="Transcrip_reg_TACO1"/>
    <property type="match status" value="1"/>
</dbReference>
<keyword evidence="9" id="KW-1185">Reference proteome</keyword>
<evidence type="ECO:0000313" key="9">
    <source>
        <dbReference type="Proteomes" id="UP000323257"/>
    </source>
</evidence>
<dbReference type="InterPro" id="IPR049083">
    <property type="entry name" value="TACO1_YebC_N"/>
</dbReference>
<comment type="subcellular location">
    <subcellularLocation>
        <location evidence="5">Cytoplasm</location>
    </subcellularLocation>
</comment>
<dbReference type="OrthoDB" id="9781053at2"/>